<keyword evidence="4" id="KW-0433">Leucine-rich repeat</keyword>
<feature type="chain" id="PRO_5042280255" description="non-specific serine/threonine protein kinase" evidence="14">
    <location>
        <begin position="27"/>
        <end position="633"/>
    </location>
</feature>
<dbReference type="PROSITE" id="PS51450">
    <property type="entry name" value="LRR"/>
    <property type="match status" value="1"/>
</dbReference>
<sequence>MGLGGGTARLLFLLTFFTSGIHLILSDTDPSDAAALQSLKRQWQNTPPSWGQSHDPCGAPWEGVTCSNSRITALGLSTMSLKGKLGGDIGGLTELRSLDLSFNTNLTGSLTPRLGDLLKLNILILAGCGFSGSIPDELGNLAELSFLALNSNNFSGGIPPSLGKLSKLYWLDLADNQLTGPIPISKNTTPGLDLLLNAKHLLFDGNQLEGNIPSTLGLVQTLEVLRLDRNALSGKVPINLNNLSSLNELNLAHNKLIGPLPNLTKLDALNYVDLSNNSFFSSEAPDWFSTLPSLTTLVIEHGSLQGTLPSKVFSFPQIQQVLLRNNALNGSFNMGDSISTQLQLVDLQNNQISSVTLTADYTNTLILVGNPVCTALSDTNYCQLQQQSTKPYSTSLANCGSKICPPEQKLSPQSCECAYPYEGTLYFRGPSFRELSNVNMFHSLEMSLWGKLGLTPGSVFLQNPFFNVDDYLQVQVALFPPTDKYFNRSEIQSIGFDLTNQTYKPPKEFWTLLFYCLALPLSRFFQRKFFEHWCCCWDRDWLRNVQKKAIGLSKPFASWAPSGKDSGGVPQLKGARWFSYEELKRCTYNFTESNEIGSGGYGKVYRGILSDGQVVAIKTSSARINAGRARVQD</sequence>
<evidence type="ECO:0000313" key="17">
    <source>
        <dbReference type="Proteomes" id="UP001162972"/>
    </source>
</evidence>
<gene>
    <name evidence="16" type="ORF">OIU84_015414</name>
</gene>
<feature type="signal peptide" evidence="14">
    <location>
        <begin position="1"/>
        <end position="26"/>
    </location>
</feature>
<evidence type="ECO:0000256" key="10">
    <source>
        <dbReference type="ARBA" id="ARBA00022840"/>
    </source>
</evidence>
<evidence type="ECO:0000256" key="2">
    <source>
        <dbReference type="ARBA" id="ARBA00012513"/>
    </source>
</evidence>
<keyword evidence="6 14" id="KW-0732">Signal</keyword>
<comment type="caution">
    <text evidence="16">The sequence shown here is derived from an EMBL/GenBank/DDBJ whole genome shotgun (WGS) entry which is preliminary data.</text>
</comment>
<dbReference type="EC" id="2.7.11.1" evidence="2"/>
<evidence type="ECO:0000256" key="13">
    <source>
        <dbReference type="PROSITE-ProRule" id="PRU10141"/>
    </source>
</evidence>
<keyword evidence="3" id="KW-0723">Serine/threonine-protein kinase</keyword>
<dbReference type="SUPFAM" id="SSF56112">
    <property type="entry name" value="Protein kinase-like (PK-like)"/>
    <property type="match status" value="1"/>
</dbReference>
<dbReference type="PANTHER" id="PTHR45974:SF242">
    <property type="entry name" value="LEUCINE-RICH REPEAT PROTEIN KINASE FAMILY PROTEIN"/>
    <property type="match status" value="1"/>
</dbReference>
<dbReference type="Gene3D" id="3.30.200.20">
    <property type="entry name" value="Phosphorylase Kinase, domain 1"/>
    <property type="match status" value="1"/>
</dbReference>
<feature type="binding site" evidence="13">
    <location>
        <position position="618"/>
    </location>
    <ligand>
        <name>ATP</name>
        <dbReference type="ChEBI" id="CHEBI:30616"/>
    </ligand>
</feature>
<keyword evidence="9" id="KW-0418">Kinase</keyword>
<evidence type="ECO:0000256" key="5">
    <source>
        <dbReference type="ARBA" id="ARBA00022679"/>
    </source>
</evidence>
<keyword evidence="12" id="KW-0325">Glycoprotein</keyword>
<evidence type="ECO:0000256" key="11">
    <source>
        <dbReference type="ARBA" id="ARBA00023136"/>
    </source>
</evidence>
<accession>A0AAD6JE56</accession>
<organism evidence="16 17">
    <name type="scientific">Salix udensis</name>
    <dbReference type="NCBI Taxonomy" id="889485"/>
    <lineage>
        <taxon>Eukaryota</taxon>
        <taxon>Viridiplantae</taxon>
        <taxon>Streptophyta</taxon>
        <taxon>Embryophyta</taxon>
        <taxon>Tracheophyta</taxon>
        <taxon>Spermatophyta</taxon>
        <taxon>Magnoliopsida</taxon>
        <taxon>eudicotyledons</taxon>
        <taxon>Gunneridae</taxon>
        <taxon>Pentapetalae</taxon>
        <taxon>rosids</taxon>
        <taxon>fabids</taxon>
        <taxon>Malpighiales</taxon>
        <taxon>Salicaceae</taxon>
        <taxon>Saliceae</taxon>
        <taxon>Salix</taxon>
    </lineage>
</organism>
<name>A0AAD6JE56_9ROSI</name>
<reference evidence="16 17" key="1">
    <citation type="journal article" date="2023" name="Int. J. Mol. Sci.">
        <title>De Novo Assembly and Annotation of 11 Diverse Shrub Willow (Salix) Genomes Reveals Novel Gene Organization in Sex-Linked Regions.</title>
        <authorList>
            <person name="Hyden B."/>
            <person name="Feng K."/>
            <person name="Yates T.B."/>
            <person name="Jawdy S."/>
            <person name="Cereghino C."/>
            <person name="Smart L.B."/>
            <person name="Muchero W."/>
        </authorList>
    </citation>
    <scope>NUCLEOTIDE SEQUENCE [LARGE SCALE GENOMIC DNA]</scope>
    <source>
        <tissue evidence="16">Shoot tip</tissue>
    </source>
</reference>
<dbReference type="AlphaFoldDB" id="A0AAD6JE56"/>
<evidence type="ECO:0000256" key="1">
    <source>
        <dbReference type="ARBA" id="ARBA00004370"/>
    </source>
</evidence>
<dbReference type="GO" id="GO:0005524">
    <property type="term" value="F:ATP binding"/>
    <property type="evidence" value="ECO:0007669"/>
    <property type="project" value="UniProtKB-UniRule"/>
</dbReference>
<dbReference type="SUPFAM" id="SSF52058">
    <property type="entry name" value="L domain-like"/>
    <property type="match status" value="1"/>
</dbReference>
<dbReference type="FunFam" id="3.80.10.10:FF:000363">
    <property type="entry name" value="Leucine-rich repeat family protein"/>
    <property type="match status" value="1"/>
</dbReference>
<evidence type="ECO:0000256" key="6">
    <source>
        <dbReference type="ARBA" id="ARBA00022729"/>
    </source>
</evidence>
<dbReference type="GO" id="GO:0004674">
    <property type="term" value="F:protein serine/threonine kinase activity"/>
    <property type="evidence" value="ECO:0007669"/>
    <property type="project" value="UniProtKB-KW"/>
</dbReference>
<keyword evidence="5" id="KW-0808">Transferase</keyword>
<dbReference type="Pfam" id="PF08263">
    <property type="entry name" value="LRRNT_2"/>
    <property type="match status" value="1"/>
</dbReference>
<evidence type="ECO:0000259" key="15">
    <source>
        <dbReference type="Pfam" id="PF08263"/>
    </source>
</evidence>
<dbReference type="InterPro" id="IPR011009">
    <property type="entry name" value="Kinase-like_dom_sf"/>
</dbReference>
<comment type="subcellular location">
    <subcellularLocation>
        <location evidence="1">Membrane</location>
    </subcellularLocation>
</comment>
<protein>
    <recommendedName>
        <fullName evidence="2">non-specific serine/threonine protein kinase</fullName>
        <ecNumber evidence="2">2.7.11.1</ecNumber>
    </recommendedName>
</protein>
<keyword evidence="8 13" id="KW-0547">Nucleotide-binding</keyword>
<dbReference type="InterPro" id="IPR013210">
    <property type="entry name" value="LRR_N_plant-typ"/>
</dbReference>
<keyword evidence="17" id="KW-1185">Reference proteome</keyword>
<keyword evidence="11" id="KW-0472">Membrane</keyword>
<evidence type="ECO:0000313" key="16">
    <source>
        <dbReference type="EMBL" id="KAJ6403501.1"/>
    </source>
</evidence>
<dbReference type="InterPro" id="IPR001611">
    <property type="entry name" value="Leu-rich_rpt"/>
</dbReference>
<evidence type="ECO:0000256" key="4">
    <source>
        <dbReference type="ARBA" id="ARBA00022614"/>
    </source>
</evidence>
<dbReference type="InterPro" id="IPR017441">
    <property type="entry name" value="Protein_kinase_ATP_BS"/>
</dbReference>
<evidence type="ECO:0000256" key="12">
    <source>
        <dbReference type="ARBA" id="ARBA00023180"/>
    </source>
</evidence>
<dbReference type="EMBL" id="JAPFFJ010000018">
    <property type="protein sequence ID" value="KAJ6403501.1"/>
    <property type="molecule type" value="Genomic_DNA"/>
</dbReference>
<dbReference type="InterPro" id="IPR032675">
    <property type="entry name" value="LRR_dom_sf"/>
</dbReference>
<evidence type="ECO:0000256" key="14">
    <source>
        <dbReference type="SAM" id="SignalP"/>
    </source>
</evidence>
<dbReference type="Gene3D" id="3.80.10.10">
    <property type="entry name" value="Ribonuclease Inhibitor"/>
    <property type="match status" value="3"/>
</dbReference>
<evidence type="ECO:0000256" key="9">
    <source>
        <dbReference type="ARBA" id="ARBA00022777"/>
    </source>
</evidence>
<keyword evidence="10 13" id="KW-0067">ATP-binding</keyword>
<keyword evidence="7" id="KW-0677">Repeat</keyword>
<dbReference type="PROSITE" id="PS00107">
    <property type="entry name" value="PROTEIN_KINASE_ATP"/>
    <property type="match status" value="1"/>
</dbReference>
<dbReference type="Proteomes" id="UP001162972">
    <property type="component" value="Chromosome 4"/>
</dbReference>
<evidence type="ECO:0000256" key="3">
    <source>
        <dbReference type="ARBA" id="ARBA00022527"/>
    </source>
</evidence>
<dbReference type="PANTHER" id="PTHR45974">
    <property type="entry name" value="RECEPTOR-LIKE PROTEIN 55"/>
    <property type="match status" value="1"/>
</dbReference>
<proteinExistence type="predicted"/>
<evidence type="ECO:0000256" key="8">
    <source>
        <dbReference type="ARBA" id="ARBA00022741"/>
    </source>
</evidence>
<evidence type="ECO:0000256" key="7">
    <source>
        <dbReference type="ARBA" id="ARBA00022737"/>
    </source>
</evidence>
<dbReference type="GO" id="GO:0016020">
    <property type="term" value="C:membrane"/>
    <property type="evidence" value="ECO:0007669"/>
    <property type="project" value="UniProtKB-SubCell"/>
</dbReference>
<dbReference type="Pfam" id="PF00560">
    <property type="entry name" value="LRR_1"/>
    <property type="match status" value="3"/>
</dbReference>
<feature type="domain" description="Leucine-rich repeat-containing N-terminal plant-type" evidence="15">
    <location>
        <begin position="30"/>
        <end position="67"/>
    </location>
</feature>